<dbReference type="EMBL" id="CAMXCT010000391">
    <property type="protein sequence ID" value="CAI3978133.1"/>
    <property type="molecule type" value="Genomic_DNA"/>
</dbReference>
<gene>
    <name evidence="2" type="ORF">C1SCF055_LOCUS6207</name>
</gene>
<dbReference type="AlphaFoldDB" id="A0A9P1BRI3"/>
<protein>
    <submittedName>
        <fullName evidence="2">Uncharacterized protein</fullName>
    </submittedName>
</protein>
<accession>A0A9P1BRI3</accession>
<reference evidence="2" key="1">
    <citation type="submission" date="2022-10" db="EMBL/GenBank/DDBJ databases">
        <authorList>
            <person name="Chen Y."/>
            <person name="Dougan E. K."/>
            <person name="Chan C."/>
            <person name="Rhodes N."/>
            <person name="Thang M."/>
        </authorList>
    </citation>
    <scope>NUCLEOTIDE SEQUENCE</scope>
</reference>
<evidence type="ECO:0000256" key="1">
    <source>
        <dbReference type="SAM" id="MobiDB-lite"/>
    </source>
</evidence>
<proteinExistence type="predicted"/>
<dbReference type="EMBL" id="CAMXCT030000391">
    <property type="protein sequence ID" value="CAL4765445.1"/>
    <property type="molecule type" value="Genomic_DNA"/>
</dbReference>
<evidence type="ECO:0000313" key="4">
    <source>
        <dbReference type="Proteomes" id="UP001152797"/>
    </source>
</evidence>
<sequence length="190" mass="19891">MAIRVLGSVSVERNQAVVVLEVAGGEVDRLLDQCHHCKHSWQKFPIHESRRPVLVAAMICNVQRGLRLGRGLFVAWSGAAEQQVLHSLQRPKLVRSKQAAPLALASPPPVLASRDAAVNSSSASMSSSSDSSSYSSSDSEGAAVEEAQGVPTPPLGVQQDDGSDGDCIPSPALNVGPPSPGADSDMEHQP</sequence>
<name>A0A9P1BRI3_9DINO</name>
<feature type="region of interest" description="Disordered" evidence="1">
    <location>
        <begin position="115"/>
        <end position="190"/>
    </location>
</feature>
<dbReference type="Proteomes" id="UP001152797">
    <property type="component" value="Unassembled WGS sequence"/>
</dbReference>
<keyword evidence="4" id="KW-1185">Reference proteome</keyword>
<evidence type="ECO:0000313" key="2">
    <source>
        <dbReference type="EMBL" id="CAI3978133.1"/>
    </source>
</evidence>
<reference evidence="3" key="2">
    <citation type="submission" date="2024-04" db="EMBL/GenBank/DDBJ databases">
        <authorList>
            <person name="Chen Y."/>
            <person name="Shah S."/>
            <person name="Dougan E. K."/>
            <person name="Thang M."/>
            <person name="Chan C."/>
        </authorList>
    </citation>
    <scope>NUCLEOTIDE SEQUENCE [LARGE SCALE GENOMIC DNA]</scope>
</reference>
<organism evidence="2">
    <name type="scientific">Cladocopium goreaui</name>
    <dbReference type="NCBI Taxonomy" id="2562237"/>
    <lineage>
        <taxon>Eukaryota</taxon>
        <taxon>Sar</taxon>
        <taxon>Alveolata</taxon>
        <taxon>Dinophyceae</taxon>
        <taxon>Suessiales</taxon>
        <taxon>Symbiodiniaceae</taxon>
        <taxon>Cladocopium</taxon>
    </lineage>
</organism>
<evidence type="ECO:0000313" key="3">
    <source>
        <dbReference type="EMBL" id="CAL1131508.1"/>
    </source>
</evidence>
<dbReference type="EMBL" id="CAMXCT020000391">
    <property type="protein sequence ID" value="CAL1131508.1"/>
    <property type="molecule type" value="Genomic_DNA"/>
</dbReference>
<feature type="compositionally biased region" description="Low complexity" evidence="1">
    <location>
        <begin position="120"/>
        <end position="139"/>
    </location>
</feature>
<comment type="caution">
    <text evidence="2">The sequence shown here is derived from an EMBL/GenBank/DDBJ whole genome shotgun (WGS) entry which is preliminary data.</text>
</comment>